<reference evidence="2" key="2">
    <citation type="submission" date="2014-03" db="EMBL/GenBank/DDBJ databases">
        <authorList>
            <person name="Urmite Genomes"/>
        </authorList>
    </citation>
    <scope>NUCLEOTIDE SEQUENCE</scope>
    <source>
        <strain evidence="2">DSM 44829</strain>
    </source>
</reference>
<organism evidence="2 3">
    <name type="scientific">Mycolicibacterium cosmeticum</name>
    <dbReference type="NCBI Taxonomy" id="258533"/>
    <lineage>
        <taxon>Bacteria</taxon>
        <taxon>Bacillati</taxon>
        <taxon>Actinomycetota</taxon>
        <taxon>Actinomycetes</taxon>
        <taxon>Mycobacteriales</taxon>
        <taxon>Mycobacteriaceae</taxon>
        <taxon>Mycolicibacterium</taxon>
    </lineage>
</organism>
<comment type="caution">
    <text evidence="2">The sequence shown here is derived from an EMBL/GenBank/DDBJ whole genome shotgun (WGS) entry which is preliminary data.</text>
</comment>
<dbReference type="Proteomes" id="UP000028870">
    <property type="component" value="Unassembled WGS sequence"/>
</dbReference>
<accession>W9B054</accession>
<dbReference type="EMBL" id="CCBB010000003">
    <property type="protein sequence ID" value="CDO11153.1"/>
    <property type="molecule type" value="Genomic_DNA"/>
</dbReference>
<evidence type="ECO:0000256" key="1">
    <source>
        <dbReference type="SAM" id="MobiDB-lite"/>
    </source>
</evidence>
<evidence type="ECO:0000313" key="3">
    <source>
        <dbReference type="Proteomes" id="UP000028870"/>
    </source>
</evidence>
<dbReference type="STRING" id="258533.BN977_05994"/>
<evidence type="ECO:0000313" key="2">
    <source>
        <dbReference type="EMBL" id="CDO11153.1"/>
    </source>
</evidence>
<sequence>MRNDGPGEKSEEDVTDDPHVAASRANADGDGAYVGRTNPDDALDAEESGAEARASDPNEGS</sequence>
<dbReference type="AlphaFoldDB" id="W9B054"/>
<protein>
    <submittedName>
        <fullName evidence="2">Uncharacterized protein</fullName>
    </submittedName>
</protein>
<name>W9B054_MYCCO</name>
<feature type="region of interest" description="Disordered" evidence="1">
    <location>
        <begin position="1"/>
        <end position="61"/>
    </location>
</feature>
<gene>
    <name evidence="2" type="ORF">BN977_05994</name>
</gene>
<proteinExistence type="predicted"/>
<reference evidence="2" key="1">
    <citation type="submission" date="2014-03" db="EMBL/GenBank/DDBJ databases">
        <title>Draft Genome Sequence of Mycobacterium cosmeticum DSM 44829.</title>
        <authorList>
            <person name="Croce O."/>
            <person name="Robert C."/>
            <person name="Raoult D."/>
            <person name="Drancourt M."/>
        </authorList>
    </citation>
    <scope>NUCLEOTIDE SEQUENCE [LARGE SCALE GENOMIC DNA]</scope>
    <source>
        <strain evidence="2">DSM 44829</strain>
    </source>
</reference>
<keyword evidence="3" id="KW-1185">Reference proteome</keyword>